<dbReference type="Proteomes" id="UP001260980">
    <property type="component" value="Unassembled WGS sequence"/>
</dbReference>
<dbReference type="InterPro" id="IPR012480">
    <property type="entry name" value="Hepar_II_III_C"/>
</dbReference>
<dbReference type="PANTHER" id="PTHR38045:SF1">
    <property type="entry name" value="HEPARINASE II_III-LIKE PROTEIN"/>
    <property type="match status" value="1"/>
</dbReference>
<evidence type="ECO:0000313" key="4">
    <source>
        <dbReference type="Proteomes" id="UP001260980"/>
    </source>
</evidence>
<accession>A0ABU3RD02</accession>
<organism evidence="3 4">
    <name type="scientific">Paenibacillus violae</name>
    <dbReference type="NCBI Taxonomy" id="3077234"/>
    <lineage>
        <taxon>Bacteria</taxon>
        <taxon>Bacillati</taxon>
        <taxon>Bacillota</taxon>
        <taxon>Bacilli</taxon>
        <taxon>Bacillales</taxon>
        <taxon>Paenibacillaceae</taxon>
        <taxon>Paenibacillus</taxon>
    </lineage>
</organism>
<gene>
    <name evidence="3" type="ORF">RQP52_13780</name>
</gene>
<comment type="subcellular location">
    <subcellularLocation>
        <location evidence="1">Cell envelope</location>
    </subcellularLocation>
</comment>
<comment type="caution">
    <text evidence="3">The sequence shown here is derived from an EMBL/GenBank/DDBJ whole genome shotgun (WGS) entry which is preliminary data.</text>
</comment>
<dbReference type="Pfam" id="PF07940">
    <property type="entry name" value="Hepar_II_III_C"/>
    <property type="match status" value="1"/>
</dbReference>
<evidence type="ECO:0000313" key="3">
    <source>
        <dbReference type="EMBL" id="MDU0202168.1"/>
    </source>
</evidence>
<protein>
    <submittedName>
        <fullName evidence="3">Heparinase II/III family protein</fullName>
    </submittedName>
</protein>
<dbReference type="EMBL" id="JAWCUD010000003">
    <property type="protein sequence ID" value="MDU0202168.1"/>
    <property type="molecule type" value="Genomic_DNA"/>
</dbReference>
<name>A0ABU3RD02_9BACL</name>
<dbReference type="Gene3D" id="2.70.98.70">
    <property type="match status" value="1"/>
</dbReference>
<dbReference type="InterPro" id="IPR008929">
    <property type="entry name" value="Chondroitin_lyas"/>
</dbReference>
<proteinExistence type="predicted"/>
<dbReference type="SUPFAM" id="SSF48230">
    <property type="entry name" value="Chondroitin AC/alginate lyase"/>
    <property type="match status" value="1"/>
</dbReference>
<evidence type="ECO:0000256" key="1">
    <source>
        <dbReference type="ARBA" id="ARBA00004196"/>
    </source>
</evidence>
<dbReference type="PANTHER" id="PTHR38045">
    <property type="entry name" value="CHROMOSOME 1, WHOLE GENOME SHOTGUN SEQUENCE"/>
    <property type="match status" value="1"/>
</dbReference>
<feature type="domain" description="Heparinase II/III-like C-terminal" evidence="2">
    <location>
        <begin position="405"/>
        <end position="531"/>
    </location>
</feature>
<sequence>MIREKFRHVLQEQHMIKQEQFHLFPVAADRGYWDDVPVEVRQSLIRQAEKYINYEWPIVSASMIMAFTRTGSLDLCDETYLKRRTALGTLAVAECLEGAGRFLDDIINGIWAICEETSWIGVMHSEEALLPLGKGHSLDLRAAETGSLLAWVSYLLGNELNKVTPHIVQRIQEEVKRRILDAYMGRDDYFWMGFEKRPVNNWNPWINSCFLTALLLVEEDAKCRWEGLTKCITSLDAFLESYHSDGGCDEGTTYWDRAGGALLDCLELLKHATGGLVDLFQEPLVQNIGRYIYRAHIHETYFINFADGSAKITNFQAVQAFKYGQLIHDPMLCDQAVNQYRISSVKFVQHPWYPMLRSLSEIKYYPALTQEKGSPPYLRDVWLDGIQVMAAREQSNSPSGLYLAAKGGHNAESHNHNDIGQFILYADGYPVIIDAGVNSYNKQTFSDQRYEIWTMRSTYHNVPTVNGYEQLPGRDYQAGWVDYQADDNYARFKLDLALAYPSEAGIREWIREITLSRSSSAYVKLQDTYDLTSSRSALQWQFMTCCEVQEPQPRELFFQSNEGPSVRLIYPEHLTMTKERIEMNDKWMSKVWGERIYRITFSCQAMAYQGSINFVFEQM</sequence>
<reference evidence="3 4" key="1">
    <citation type="submission" date="2023-10" db="EMBL/GenBank/DDBJ databases">
        <title>Paenibacillus strain PFR10 Genome sequencing and assembly.</title>
        <authorList>
            <person name="Kim I."/>
        </authorList>
    </citation>
    <scope>NUCLEOTIDE SEQUENCE [LARGE SCALE GENOMIC DNA]</scope>
    <source>
        <strain evidence="3 4">PFR10</strain>
    </source>
</reference>
<evidence type="ECO:0000259" key="2">
    <source>
        <dbReference type="Pfam" id="PF07940"/>
    </source>
</evidence>
<dbReference type="RefSeq" id="WP_315952186.1">
    <property type="nucleotide sequence ID" value="NZ_JAWCUD010000003.1"/>
</dbReference>
<keyword evidence="4" id="KW-1185">Reference proteome</keyword>
<dbReference type="Gene3D" id="1.50.10.100">
    <property type="entry name" value="Chondroitin AC/alginate lyase"/>
    <property type="match status" value="1"/>
</dbReference>